<evidence type="ECO:0008006" key="5">
    <source>
        <dbReference type="Google" id="ProtNLM"/>
    </source>
</evidence>
<keyword evidence="4" id="KW-1185">Reference proteome</keyword>
<evidence type="ECO:0000313" key="2">
    <source>
        <dbReference type="EMBL" id="OWJ81323.1"/>
    </source>
</evidence>
<evidence type="ECO:0000313" key="4">
    <source>
        <dbReference type="Proteomes" id="UP000214673"/>
    </source>
</evidence>
<dbReference type="OrthoDB" id="5117958at2"/>
<evidence type="ECO:0000313" key="1">
    <source>
        <dbReference type="EMBL" id="OWJ79178.1"/>
    </source>
</evidence>
<reference evidence="3 4" key="1">
    <citation type="submission" date="2016-11" db="EMBL/GenBank/DDBJ databases">
        <title>Comparison of Traditional DNA-DNA Hybridization with In Silico Genomic Analysis.</title>
        <authorList>
            <person name="Nicholson A.C."/>
            <person name="Sammons S."/>
            <person name="Humrighouse B.W."/>
            <person name="Graziano J."/>
            <person name="Lasker B."/>
            <person name="Whitney A.M."/>
            <person name="Mcquiston J.R."/>
        </authorList>
    </citation>
    <scope>NUCLEOTIDE SEQUENCE [LARGE SCALE GENOMIC DNA]</scope>
    <source>
        <strain evidence="1 4">H1892</strain>
        <strain evidence="2 3">H2381</strain>
    </source>
</reference>
<dbReference type="Proteomes" id="UP000196640">
    <property type="component" value="Unassembled WGS sequence"/>
</dbReference>
<dbReference type="RefSeq" id="WP_035744000.1">
    <property type="nucleotide sequence ID" value="NZ_CALUEG010000026.1"/>
</dbReference>
<gene>
    <name evidence="2" type="ORF">CDV52_18865</name>
    <name evidence="1" type="ORF">CDV53_02545</name>
</gene>
<name>A0A212AIS2_9RHOB</name>
<protein>
    <recommendedName>
        <fullName evidence="5">Anti-bacteriophage protein A/HamA C-terminal domain-containing protein</fullName>
    </recommendedName>
</protein>
<comment type="caution">
    <text evidence="2">The sequence shown here is derived from an EMBL/GenBank/DDBJ whole genome shotgun (WGS) entry which is preliminary data.</text>
</comment>
<sequence>MPIALNHQPTKECNFSEWSIEKKNRSKLIEVIAYLYLRQEENAQRIISALEPRKRVSKGRVAQNVVRKLTAPHAEDVELFLSGTDAQKDAAKKRIRTTVIHRDGLLFQHISWVAARLDLPNGYMTSPHVRQADKGFDGFIIELDDGAREIKRIVLCEDKASKAPRSLINSKVWPEIGSILCGDRDDEILADLVTLLKGVPDIDAEAAVDEMFWEGAREFRVAVATGEDQRKAGNFLHIMAGFEAVVGGELESRTAGVLAFKDVRKGLALLASKVAAKVEEIAGV</sequence>
<accession>A0A212AIS2</accession>
<evidence type="ECO:0000313" key="3">
    <source>
        <dbReference type="Proteomes" id="UP000196640"/>
    </source>
</evidence>
<dbReference type="Proteomes" id="UP000214673">
    <property type="component" value="Unassembled WGS sequence"/>
</dbReference>
<dbReference type="EMBL" id="NIPV01000008">
    <property type="protein sequence ID" value="OWJ79178.1"/>
    <property type="molecule type" value="Genomic_DNA"/>
</dbReference>
<organism evidence="2 3">
    <name type="scientific">Haematobacter missouriensis</name>
    <dbReference type="NCBI Taxonomy" id="366616"/>
    <lineage>
        <taxon>Bacteria</taxon>
        <taxon>Pseudomonadati</taxon>
        <taxon>Pseudomonadota</taxon>
        <taxon>Alphaproteobacteria</taxon>
        <taxon>Rhodobacterales</taxon>
        <taxon>Paracoccaceae</taxon>
        <taxon>Haematobacter</taxon>
    </lineage>
</organism>
<proteinExistence type="predicted"/>
<dbReference type="AlphaFoldDB" id="A0A212AIS2"/>
<dbReference type="EMBL" id="NIPX01000044">
    <property type="protein sequence ID" value="OWJ81323.1"/>
    <property type="molecule type" value="Genomic_DNA"/>
</dbReference>